<feature type="compositionally biased region" description="Basic and acidic residues" evidence="1">
    <location>
        <begin position="105"/>
        <end position="115"/>
    </location>
</feature>
<evidence type="ECO:0000313" key="2">
    <source>
        <dbReference type="EMBL" id="KAK9847290.1"/>
    </source>
</evidence>
<name>A0AAW1SM20_9CHLO</name>
<feature type="compositionally biased region" description="Basic and acidic residues" evidence="1">
    <location>
        <begin position="27"/>
        <end position="36"/>
    </location>
</feature>
<comment type="caution">
    <text evidence="2">The sequence shown here is derived from an EMBL/GenBank/DDBJ whole genome shotgun (WGS) entry which is preliminary data.</text>
</comment>
<feature type="compositionally biased region" description="Basic and acidic residues" evidence="1">
    <location>
        <begin position="124"/>
        <end position="186"/>
    </location>
</feature>
<dbReference type="Proteomes" id="UP001485043">
    <property type="component" value="Unassembled WGS sequence"/>
</dbReference>
<feature type="region of interest" description="Disordered" evidence="1">
    <location>
        <begin position="1"/>
        <end position="338"/>
    </location>
</feature>
<evidence type="ECO:0000256" key="1">
    <source>
        <dbReference type="SAM" id="MobiDB-lite"/>
    </source>
</evidence>
<reference evidence="2 3" key="1">
    <citation type="journal article" date="2024" name="Nat. Commun.">
        <title>Phylogenomics reveals the evolutionary origins of lichenization in chlorophyte algae.</title>
        <authorList>
            <person name="Puginier C."/>
            <person name="Libourel C."/>
            <person name="Otte J."/>
            <person name="Skaloud P."/>
            <person name="Haon M."/>
            <person name="Grisel S."/>
            <person name="Petersen M."/>
            <person name="Berrin J.G."/>
            <person name="Delaux P.M."/>
            <person name="Dal Grande F."/>
            <person name="Keller J."/>
        </authorList>
    </citation>
    <scope>NUCLEOTIDE SEQUENCE [LARGE SCALE GENOMIC DNA]</scope>
    <source>
        <strain evidence="2 3">SAG 2523</strain>
    </source>
</reference>
<evidence type="ECO:0000313" key="3">
    <source>
        <dbReference type="Proteomes" id="UP001485043"/>
    </source>
</evidence>
<gene>
    <name evidence="2" type="ORF">WJX84_012135</name>
</gene>
<accession>A0AAW1SM20</accession>
<feature type="compositionally biased region" description="Low complexity" evidence="1">
    <location>
        <begin position="1"/>
        <end position="18"/>
    </location>
</feature>
<keyword evidence="3" id="KW-1185">Reference proteome</keyword>
<proteinExistence type="predicted"/>
<dbReference type="EMBL" id="JALJOV010001478">
    <property type="protein sequence ID" value="KAK9847290.1"/>
    <property type="molecule type" value="Genomic_DNA"/>
</dbReference>
<sequence>MEAPTTSTLASSSSSDASYGDVHWSSRRSEHAEYHASHRHGRGHQSRPTSRPRDDSRGYPTPKYPSGELGRQGSAGPRRSSRQNGYSSERSQSRPPPTRSSSRSGRPDSYVHDWARQASQSQTRQDRYAERGRHQRDHRDYRERERDRTPSTRGYSRGDPRDRYTRDPSRSRGRYEGDTRDSRDGPMSRSASHTSLASFGPGNPNPYASKPKQRVRPKQPEPPKRPATALASPDAAKKTEVKDGLTTPSPTPGKKKGLLSMFRLSRGDGKDGETATDALDETAKPPEDEGVPGIETPDGVDRGATGGLRMTSAVGVGTKTAGVGTRSVRGASDPQPSA</sequence>
<organism evidence="2 3">
    <name type="scientific">Apatococcus fuscideae</name>
    <dbReference type="NCBI Taxonomy" id="2026836"/>
    <lineage>
        <taxon>Eukaryota</taxon>
        <taxon>Viridiplantae</taxon>
        <taxon>Chlorophyta</taxon>
        <taxon>core chlorophytes</taxon>
        <taxon>Trebouxiophyceae</taxon>
        <taxon>Chlorellales</taxon>
        <taxon>Chlorellaceae</taxon>
        <taxon>Apatococcus</taxon>
    </lineage>
</organism>
<dbReference type="AlphaFoldDB" id="A0AAW1SM20"/>
<protein>
    <submittedName>
        <fullName evidence="2">Uncharacterized protein</fullName>
    </submittedName>
</protein>
<feature type="compositionally biased region" description="Low complexity" evidence="1">
    <location>
        <begin position="311"/>
        <end position="325"/>
    </location>
</feature>